<dbReference type="Pfam" id="PF03372">
    <property type="entry name" value="Exo_endo_phos"/>
    <property type="match status" value="1"/>
</dbReference>
<dbReference type="InterPro" id="IPR036691">
    <property type="entry name" value="Endo/exonu/phosph_ase_sf"/>
</dbReference>
<evidence type="ECO:0000313" key="4">
    <source>
        <dbReference type="Proteomes" id="UP000466307"/>
    </source>
</evidence>
<feature type="transmembrane region" description="Helical" evidence="1">
    <location>
        <begin position="6"/>
        <end position="28"/>
    </location>
</feature>
<reference evidence="3 4" key="1">
    <citation type="submission" date="2020-01" db="EMBL/GenBank/DDBJ databases">
        <title>Investigation of new actinobacteria for the biodesulphurisation of diesel fuel.</title>
        <authorList>
            <person name="Athi Narayanan S.M."/>
        </authorList>
    </citation>
    <scope>NUCLEOTIDE SEQUENCE [LARGE SCALE GENOMIC DNA]</scope>
    <source>
        <strain evidence="3 4">213E</strain>
    </source>
</reference>
<dbReference type="GO" id="GO:0004527">
    <property type="term" value="F:exonuclease activity"/>
    <property type="evidence" value="ECO:0007669"/>
    <property type="project" value="UniProtKB-KW"/>
</dbReference>
<feature type="domain" description="Endonuclease/exonuclease/phosphatase" evidence="2">
    <location>
        <begin position="99"/>
        <end position="303"/>
    </location>
</feature>
<evidence type="ECO:0000259" key="2">
    <source>
        <dbReference type="Pfam" id="PF03372"/>
    </source>
</evidence>
<keyword evidence="3" id="KW-0269">Exonuclease</keyword>
<dbReference type="RefSeq" id="WP_059034844.1">
    <property type="nucleotide sequence ID" value="NZ_JAADZU010000072.1"/>
</dbReference>
<keyword evidence="4" id="KW-1185">Reference proteome</keyword>
<evidence type="ECO:0000256" key="1">
    <source>
        <dbReference type="SAM" id="Phobius"/>
    </source>
</evidence>
<keyword evidence="3" id="KW-0255">Endonuclease</keyword>
<keyword evidence="3" id="KW-0540">Nuclease</keyword>
<keyword evidence="1" id="KW-1133">Transmembrane helix</keyword>
<keyword evidence="1" id="KW-0472">Membrane</keyword>
<protein>
    <submittedName>
        <fullName evidence="3">Endonuclease/exonuclease/phosphatase family protein</fullName>
    </submittedName>
</protein>
<name>A0A7K3LTE6_9ACTN</name>
<sequence length="313" mass="32653">MRGFLTFVVLALGWVLLAVSVVAVWLHYHSSRGTVALYATAAVPYALVAAAVALIVFAVTRRWVALSLTVVAAAALCFTQGPMWVAQSAPAGERFTVASANLMVGNGDVDAVADAVGGADLVSLQEVTPAAADRIRASALATRLPHEYLIAGNGATGTMLRSRQPLTDTSRIPNMALANLSATTALPGAPETRVLAVHPGAPLQGYANVWNTDMQILAEYLGALPEGPAIVAGDFNATWDHTRFRALLTDGFADAGVQSGSAWVPTYPTDRWGGYPLVAIDHVVIRGFVATGVRTFTIPGSDHRGVLADLVAG</sequence>
<accession>A0A7K3LTE6</accession>
<feature type="transmembrane region" description="Helical" evidence="1">
    <location>
        <begin position="35"/>
        <end position="57"/>
    </location>
</feature>
<gene>
    <name evidence="3" type="ORF">GYA93_18430</name>
</gene>
<feature type="transmembrane region" description="Helical" evidence="1">
    <location>
        <begin position="63"/>
        <end position="85"/>
    </location>
</feature>
<organism evidence="3 4">
    <name type="scientific">Gordonia desulfuricans</name>
    <dbReference type="NCBI Taxonomy" id="89051"/>
    <lineage>
        <taxon>Bacteria</taxon>
        <taxon>Bacillati</taxon>
        <taxon>Actinomycetota</taxon>
        <taxon>Actinomycetes</taxon>
        <taxon>Mycobacteriales</taxon>
        <taxon>Gordoniaceae</taxon>
        <taxon>Gordonia</taxon>
    </lineage>
</organism>
<proteinExistence type="predicted"/>
<dbReference type="AlphaFoldDB" id="A0A7K3LTE6"/>
<comment type="caution">
    <text evidence="3">The sequence shown here is derived from an EMBL/GenBank/DDBJ whole genome shotgun (WGS) entry which is preliminary data.</text>
</comment>
<dbReference type="Proteomes" id="UP000466307">
    <property type="component" value="Unassembled WGS sequence"/>
</dbReference>
<dbReference type="EMBL" id="JAADZU010000072">
    <property type="protein sequence ID" value="NDK91538.1"/>
    <property type="molecule type" value="Genomic_DNA"/>
</dbReference>
<dbReference type="Gene3D" id="3.60.10.10">
    <property type="entry name" value="Endonuclease/exonuclease/phosphatase"/>
    <property type="match status" value="1"/>
</dbReference>
<dbReference type="SUPFAM" id="SSF56219">
    <property type="entry name" value="DNase I-like"/>
    <property type="match status" value="1"/>
</dbReference>
<dbReference type="InterPro" id="IPR005135">
    <property type="entry name" value="Endo/exonuclease/phosphatase"/>
</dbReference>
<evidence type="ECO:0000313" key="3">
    <source>
        <dbReference type="EMBL" id="NDK91538.1"/>
    </source>
</evidence>
<keyword evidence="3" id="KW-0378">Hydrolase</keyword>
<dbReference type="GO" id="GO:0004519">
    <property type="term" value="F:endonuclease activity"/>
    <property type="evidence" value="ECO:0007669"/>
    <property type="project" value="UniProtKB-KW"/>
</dbReference>
<keyword evidence="1" id="KW-0812">Transmembrane</keyword>